<comment type="subcellular location">
    <subcellularLocation>
        <location evidence="1">Cell membrane</location>
        <topology evidence="1">Multi-pass membrane protein</topology>
    </subcellularLocation>
</comment>
<evidence type="ECO:0000256" key="2">
    <source>
        <dbReference type="ARBA" id="ARBA00022475"/>
    </source>
</evidence>
<evidence type="ECO:0000259" key="12">
    <source>
        <dbReference type="Pfam" id="PF00892"/>
    </source>
</evidence>
<evidence type="ECO:0000256" key="1">
    <source>
        <dbReference type="ARBA" id="ARBA00004651"/>
    </source>
</evidence>
<feature type="transmembrane region" description="Helical" evidence="11">
    <location>
        <begin position="51"/>
        <end position="71"/>
    </location>
</feature>
<dbReference type="Gene3D" id="1.10.3730.20">
    <property type="match status" value="1"/>
</dbReference>
<keyword evidence="4" id="KW-0997">Cell inner membrane</keyword>
<feature type="domain" description="EamA" evidence="12">
    <location>
        <begin position="50"/>
        <end position="120"/>
    </location>
</feature>
<dbReference type="Proteomes" id="UP000054770">
    <property type="component" value="Unassembled WGS sequence"/>
</dbReference>
<name>A0A158JC78_9BURK</name>
<evidence type="ECO:0000313" key="14">
    <source>
        <dbReference type="Proteomes" id="UP000054770"/>
    </source>
</evidence>
<dbReference type="GO" id="GO:0009103">
    <property type="term" value="P:lipopolysaccharide biosynthetic process"/>
    <property type="evidence" value="ECO:0007669"/>
    <property type="project" value="UniProtKB-KW"/>
</dbReference>
<keyword evidence="5" id="KW-0441">Lipid A biosynthesis</keyword>
<evidence type="ECO:0000256" key="11">
    <source>
        <dbReference type="SAM" id="Phobius"/>
    </source>
</evidence>
<protein>
    <submittedName>
        <fullName evidence="13">4-amino-4-deoxy-L-arabinose transferase</fullName>
    </submittedName>
</protein>
<keyword evidence="13" id="KW-0808">Transferase</keyword>
<keyword evidence="8 11" id="KW-1133">Transmembrane helix</keyword>
<evidence type="ECO:0000256" key="8">
    <source>
        <dbReference type="ARBA" id="ARBA00022989"/>
    </source>
</evidence>
<sequence>MNPISFLCIVIGVLLNACAQLLLKAGVNAVGHFEFSRENILPVGLKLATQWPIVGGLTCYVFSVGVWIIGLSRVDVSIAYPMLSLGYVVNAFAAWYLFGEVLSMQRLIGIGIILIGVAILARG</sequence>
<dbReference type="PANTHER" id="PTHR30561">
    <property type="entry name" value="SMR FAMILY PROTON-DEPENDENT DRUG EFFLUX TRANSPORTER SUGE"/>
    <property type="match status" value="1"/>
</dbReference>
<comment type="caution">
    <text evidence="13">The sequence shown here is derived from an EMBL/GenBank/DDBJ whole genome shotgun (WGS) entry which is preliminary data.</text>
</comment>
<dbReference type="InterPro" id="IPR000390">
    <property type="entry name" value="Small_drug/metabolite_transptr"/>
</dbReference>
<keyword evidence="10 11" id="KW-0472">Membrane</keyword>
<evidence type="ECO:0000256" key="4">
    <source>
        <dbReference type="ARBA" id="ARBA00022519"/>
    </source>
</evidence>
<evidence type="ECO:0000256" key="10">
    <source>
        <dbReference type="ARBA" id="ARBA00023136"/>
    </source>
</evidence>
<evidence type="ECO:0000256" key="5">
    <source>
        <dbReference type="ARBA" id="ARBA00022556"/>
    </source>
</evidence>
<keyword evidence="3" id="KW-0444">Lipid biosynthesis</keyword>
<reference evidence="13" key="1">
    <citation type="submission" date="2016-01" db="EMBL/GenBank/DDBJ databases">
        <authorList>
            <person name="Peeters C."/>
        </authorList>
    </citation>
    <scope>NUCLEOTIDE SEQUENCE [LARGE SCALE GENOMIC DNA]</scope>
    <source>
        <strain evidence="13">LMG 22940</strain>
    </source>
</reference>
<proteinExistence type="predicted"/>
<gene>
    <name evidence="13" type="ORF">AWB68_03730</name>
</gene>
<keyword evidence="7" id="KW-0448">Lipopolysaccharide biosynthesis</keyword>
<feature type="transmembrane region" description="Helical" evidence="11">
    <location>
        <begin position="104"/>
        <end position="121"/>
    </location>
</feature>
<dbReference type="InterPro" id="IPR037185">
    <property type="entry name" value="EmrE-like"/>
</dbReference>
<keyword evidence="14" id="KW-1185">Reference proteome</keyword>
<keyword evidence="6 11" id="KW-0812">Transmembrane</keyword>
<evidence type="ECO:0000256" key="7">
    <source>
        <dbReference type="ARBA" id="ARBA00022985"/>
    </source>
</evidence>
<dbReference type="GO" id="GO:0022857">
    <property type="term" value="F:transmembrane transporter activity"/>
    <property type="evidence" value="ECO:0007669"/>
    <property type="project" value="InterPro"/>
</dbReference>
<dbReference type="GO" id="GO:0016740">
    <property type="term" value="F:transferase activity"/>
    <property type="evidence" value="ECO:0007669"/>
    <property type="project" value="UniProtKB-KW"/>
</dbReference>
<keyword evidence="2" id="KW-1003">Cell membrane</keyword>
<evidence type="ECO:0000256" key="9">
    <source>
        <dbReference type="ARBA" id="ARBA00023098"/>
    </source>
</evidence>
<dbReference type="GO" id="GO:0009245">
    <property type="term" value="P:lipid A biosynthetic process"/>
    <property type="evidence" value="ECO:0007669"/>
    <property type="project" value="UniProtKB-KW"/>
</dbReference>
<dbReference type="SUPFAM" id="SSF103481">
    <property type="entry name" value="Multidrug resistance efflux transporter EmrE"/>
    <property type="match status" value="1"/>
</dbReference>
<organism evidence="13 14">
    <name type="scientific">Caballeronia choica</name>
    <dbReference type="NCBI Taxonomy" id="326476"/>
    <lineage>
        <taxon>Bacteria</taxon>
        <taxon>Pseudomonadati</taxon>
        <taxon>Pseudomonadota</taxon>
        <taxon>Betaproteobacteria</taxon>
        <taxon>Burkholderiales</taxon>
        <taxon>Burkholderiaceae</taxon>
        <taxon>Caballeronia</taxon>
    </lineage>
</organism>
<dbReference type="RefSeq" id="WP_087645824.1">
    <property type="nucleotide sequence ID" value="NZ_FCON02000039.1"/>
</dbReference>
<accession>A0A158JC78</accession>
<dbReference type="EMBL" id="FCON02000039">
    <property type="protein sequence ID" value="SAL66542.1"/>
    <property type="molecule type" value="Genomic_DNA"/>
</dbReference>
<dbReference type="OrthoDB" id="5460103at2"/>
<feature type="transmembrane region" description="Helical" evidence="11">
    <location>
        <begin position="78"/>
        <end position="98"/>
    </location>
</feature>
<keyword evidence="9" id="KW-0443">Lipid metabolism</keyword>
<evidence type="ECO:0000256" key="3">
    <source>
        <dbReference type="ARBA" id="ARBA00022516"/>
    </source>
</evidence>
<dbReference type="InterPro" id="IPR000620">
    <property type="entry name" value="EamA_dom"/>
</dbReference>
<dbReference type="GO" id="GO:0005886">
    <property type="term" value="C:plasma membrane"/>
    <property type="evidence" value="ECO:0007669"/>
    <property type="project" value="UniProtKB-SubCell"/>
</dbReference>
<evidence type="ECO:0000313" key="13">
    <source>
        <dbReference type="EMBL" id="SAL66542.1"/>
    </source>
</evidence>
<dbReference type="PANTHER" id="PTHR30561:SF9">
    <property type="entry name" value="4-AMINO-4-DEOXY-L-ARABINOSE-PHOSPHOUNDECAPRENOL FLIPPASE SUBUNIT ARNF-RELATED"/>
    <property type="match status" value="1"/>
</dbReference>
<evidence type="ECO:0000256" key="6">
    <source>
        <dbReference type="ARBA" id="ARBA00022692"/>
    </source>
</evidence>
<dbReference type="Pfam" id="PF00892">
    <property type="entry name" value="EamA"/>
    <property type="match status" value="1"/>
</dbReference>
<dbReference type="AlphaFoldDB" id="A0A158JC78"/>